<evidence type="ECO:0000256" key="7">
    <source>
        <dbReference type="ARBA" id="ARBA00047899"/>
    </source>
</evidence>
<keyword evidence="2 10" id="KW-0723">Serine/threonine-protein kinase</keyword>
<dbReference type="InterPro" id="IPR000719">
    <property type="entry name" value="Prot_kinase_dom"/>
</dbReference>
<dbReference type="Gene3D" id="3.30.200.20">
    <property type="entry name" value="Phosphorylase Kinase, domain 1"/>
    <property type="match status" value="1"/>
</dbReference>
<dbReference type="SMART" id="SM00220">
    <property type="entry name" value="S_TKc"/>
    <property type="match status" value="1"/>
</dbReference>
<reference evidence="12" key="1">
    <citation type="submission" date="2016-10" db="EMBL/GenBank/DDBJ databases">
        <authorList>
            <person name="Benchimol M."/>
            <person name="Almeida L.G."/>
            <person name="Vasconcelos A.T."/>
            <person name="Perreira-Neves A."/>
            <person name="Rosa I.A."/>
            <person name="Tasca T."/>
            <person name="Bogo M.R."/>
            <person name="de Souza W."/>
        </authorList>
    </citation>
    <scope>NUCLEOTIDE SEQUENCE [LARGE SCALE GENOMIC DNA]</scope>
    <source>
        <strain evidence="12">K</strain>
    </source>
</reference>
<evidence type="ECO:0000256" key="4">
    <source>
        <dbReference type="ARBA" id="ARBA00022741"/>
    </source>
</evidence>
<evidence type="ECO:0000256" key="6">
    <source>
        <dbReference type="ARBA" id="ARBA00022840"/>
    </source>
</evidence>
<accession>A0A1J4L1F6</accession>
<dbReference type="PROSITE" id="PS00108">
    <property type="entry name" value="PROTEIN_KINASE_ST"/>
    <property type="match status" value="1"/>
</dbReference>
<evidence type="ECO:0000256" key="1">
    <source>
        <dbReference type="ARBA" id="ARBA00012513"/>
    </source>
</evidence>
<comment type="catalytic activity">
    <reaction evidence="7">
        <text>L-threonyl-[protein] + ATP = O-phospho-L-threonyl-[protein] + ADP + H(+)</text>
        <dbReference type="Rhea" id="RHEA:46608"/>
        <dbReference type="Rhea" id="RHEA-COMP:11060"/>
        <dbReference type="Rhea" id="RHEA-COMP:11605"/>
        <dbReference type="ChEBI" id="CHEBI:15378"/>
        <dbReference type="ChEBI" id="CHEBI:30013"/>
        <dbReference type="ChEBI" id="CHEBI:30616"/>
        <dbReference type="ChEBI" id="CHEBI:61977"/>
        <dbReference type="ChEBI" id="CHEBI:456216"/>
        <dbReference type="EC" id="2.7.11.1"/>
    </reaction>
</comment>
<evidence type="ECO:0000256" key="8">
    <source>
        <dbReference type="ARBA" id="ARBA00048679"/>
    </source>
</evidence>
<dbReference type="PANTHER" id="PTHR24054:SF0">
    <property type="entry name" value="CASEIN KINASE II SUBUNIT ALPHA"/>
    <property type="match status" value="1"/>
</dbReference>
<evidence type="ECO:0000256" key="10">
    <source>
        <dbReference type="RuleBase" id="RU000304"/>
    </source>
</evidence>
<comment type="similarity">
    <text evidence="10">Belongs to the protein kinase superfamily.</text>
</comment>
<sequence>MSHPIPITHYKINSISPVYAYYNQYLYPNHEEEYSKNEIKYGKVNRYRIISIIGSGKYSIVFAGNCSKGFCAIKVLKNVVFQKVQKEIYLLQRLQGPNVVKLYDVIRDELTGTISIVTEYFHSESARKIYPIFSIEEIRYYIYMIIITMDSCHAKGVMHRDIKPGNVLINIRKNQISIIDWGLADLYYPMKQYSVRVSTMRYKAPELLLNYHFYDYAVDVWGIGCIMAEMMFGIGFIKGSIYEEVLASITKLWGKDEIHKYIDKYGLEVPDTYWPYIDQYDKPTWDEAIEMIREDIRDDLAIDLMKKLLTVDHGERITCRDALHHPFFDVYYK</sequence>
<dbReference type="AlphaFoldDB" id="A0A1J4L1F6"/>
<proteinExistence type="inferred from homology"/>
<dbReference type="Pfam" id="PF00069">
    <property type="entry name" value="Pkinase"/>
    <property type="match status" value="1"/>
</dbReference>
<dbReference type="InterPro" id="IPR017441">
    <property type="entry name" value="Protein_kinase_ATP_BS"/>
</dbReference>
<evidence type="ECO:0000256" key="2">
    <source>
        <dbReference type="ARBA" id="ARBA00022527"/>
    </source>
</evidence>
<keyword evidence="13" id="KW-1185">Reference proteome</keyword>
<dbReference type="InterPro" id="IPR011009">
    <property type="entry name" value="Kinase-like_dom_sf"/>
</dbReference>
<keyword evidence="5 12" id="KW-0418">Kinase</keyword>
<dbReference type="GO" id="GO:0004674">
    <property type="term" value="F:protein serine/threonine kinase activity"/>
    <property type="evidence" value="ECO:0007669"/>
    <property type="project" value="UniProtKB-KW"/>
</dbReference>
<feature type="binding site" evidence="9">
    <location>
        <position position="74"/>
    </location>
    <ligand>
        <name>ATP</name>
        <dbReference type="ChEBI" id="CHEBI:30616"/>
    </ligand>
</feature>
<dbReference type="SUPFAM" id="SSF56112">
    <property type="entry name" value="Protein kinase-like (PK-like)"/>
    <property type="match status" value="1"/>
</dbReference>
<dbReference type="EMBL" id="MLAK01000186">
    <property type="protein sequence ID" value="OHT15796.1"/>
    <property type="molecule type" value="Genomic_DNA"/>
</dbReference>
<evidence type="ECO:0000256" key="3">
    <source>
        <dbReference type="ARBA" id="ARBA00022679"/>
    </source>
</evidence>
<feature type="domain" description="Protein kinase" evidence="11">
    <location>
        <begin position="47"/>
        <end position="328"/>
    </location>
</feature>
<dbReference type="RefSeq" id="XP_068368932.1">
    <property type="nucleotide sequence ID" value="XM_068497456.1"/>
</dbReference>
<name>A0A1J4L1F6_9EUKA</name>
<keyword evidence="4 9" id="KW-0547">Nucleotide-binding</keyword>
<dbReference type="Proteomes" id="UP000179807">
    <property type="component" value="Unassembled WGS sequence"/>
</dbReference>
<protein>
    <recommendedName>
        <fullName evidence="1">non-specific serine/threonine protein kinase</fullName>
        <ecNumber evidence="1">2.7.11.1</ecNumber>
    </recommendedName>
</protein>
<keyword evidence="3" id="KW-0808">Transferase</keyword>
<gene>
    <name evidence="12" type="primary">cka1</name>
    <name evidence="12" type="ORF">TRFO_13804</name>
</gene>
<dbReference type="GO" id="GO:0005524">
    <property type="term" value="F:ATP binding"/>
    <property type="evidence" value="ECO:0007669"/>
    <property type="project" value="UniProtKB-UniRule"/>
</dbReference>
<dbReference type="InterPro" id="IPR045216">
    <property type="entry name" value="CK2_alpha"/>
</dbReference>
<dbReference type="VEuPathDB" id="TrichDB:TRFO_13804"/>
<organism evidence="12 13">
    <name type="scientific">Tritrichomonas foetus</name>
    <dbReference type="NCBI Taxonomy" id="1144522"/>
    <lineage>
        <taxon>Eukaryota</taxon>
        <taxon>Metamonada</taxon>
        <taxon>Parabasalia</taxon>
        <taxon>Tritrichomonadida</taxon>
        <taxon>Tritrichomonadidae</taxon>
        <taxon>Tritrichomonas</taxon>
    </lineage>
</organism>
<keyword evidence="6 9" id="KW-0067">ATP-binding</keyword>
<comment type="catalytic activity">
    <reaction evidence="8">
        <text>L-seryl-[protein] + ATP = O-phospho-L-seryl-[protein] + ADP + H(+)</text>
        <dbReference type="Rhea" id="RHEA:17989"/>
        <dbReference type="Rhea" id="RHEA-COMP:9863"/>
        <dbReference type="Rhea" id="RHEA-COMP:11604"/>
        <dbReference type="ChEBI" id="CHEBI:15378"/>
        <dbReference type="ChEBI" id="CHEBI:29999"/>
        <dbReference type="ChEBI" id="CHEBI:30616"/>
        <dbReference type="ChEBI" id="CHEBI:83421"/>
        <dbReference type="ChEBI" id="CHEBI:456216"/>
        <dbReference type="EC" id="2.7.11.1"/>
    </reaction>
</comment>
<dbReference type="GO" id="GO:0005956">
    <property type="term" value="C:protein kinase CK2 complex"/>
    <property type="evidence" value="ECO:0007669"/>
    <property type="project" value="TreeGrafter"/>
</dbReference>
<dbReference type="PROSITE" id="PS00107">
    <property type="entry name" value="PROTEIN_KINASE_ATP"/>
    <property type="match status" value="1"/>
</dbReference>
<evidence type="ECO:0000259" key="11">
    <source>
        <dbReference type="PROSITE" id="PS50011"/>
    </source>
</evidence>
<dbReference type="PANTHER" id="PTHR24054">
    <property type="entry name" value="CASEIN KINASE II SUBUNIT ALPHA"/>
    <property type="match status" value="1"/>
</dbReference>
<dbReference type="FunFam" id="1.10.510.10:FF:000459">
    <property type="entry name" value="Casein kinase II subunit alpha"/>
    <property type="match status" value="1"/>
</dbReference>
<evidence type="ECO:0000313" key="13">
    <source>
        <dbReference type="Proteomes" id="UP000179807"/>
    </source>
</evidence>
<dbReference type="GO" id="GO:0006357">
    <property type="term" value="P:regulation of transcription by RNA polymerase II"/>
    <property type="evidence" value="ECO:0007669"/>
    <property type="project" value="UniProtKB-ARBA"/>
</dbReference>
<dbReference type="GO" id="GO:0051726">
    <property type="term" value="P:regulation of cell cycle"/>
    <property type="evidence" value="ECO:0007669"/>
    <property type="project" value="TreeGrafter"/>
</dbReference>
<dbReference type="Gene3D" id="1.10.510.10">
    <property type="entry name" value="Transferase(Phosphotransferase) domain 1"/>
    <property type="match status" value="1"/>
</dbReference>
<dbReference type="GO" id="GO:0005829">
    <property type="term" value="C:cytosol"/>
    <property type="evidence" value="ECO:0007669"/>
    <property type="project" value="TreeGrafter"/>
</dbReference>
<evidence type="ECO:0000256" key="9">
    <source>
        <dbReference type="PROSITE-ProRule" id="PRU10141"/>
    </source>
</evidence>
<dbReference type="FunFam" id="3.30.200.20:FF:000088">
    <property type="entry name" value="Casein kinase II subunit alpha"/>
    <property type="match status" value="1"/>
</dbReference>
<dbReference type="EC" id="2.7.11.1" evidence="1"/>
<dbReference type="OrthoDB" id="10254671at2759"/>
<dbReference type="PROSITE" id="PS50011">
    <property type="entry name" value="PROTEIN_KINASE_DOM"/>
    <property type="match status" value="1"/>
</dbReference>
<evidence type="ECO:0000256" key="5">
    <source>
        <dbReference type="ARBA" id="ARBA00022777"/>
    </source>
</evidence>
<comment type="caution">
    <text evidence="12">The sequence shown here is derived from an EMBL/GenBank/DDBJ whole genome shotgun (WGS) entry which is preliminary data.</text>
</comment>
<evidence type="ECO:0000313" key="12">
    <source>
        <dbReference type="EMBL" id="OHT15796.1"/>
    </source>
</evidence>
<dbReference type="InterPro" id="IPR008271">
    <property type="entry name" value="Ser/Thr_kinase_AS"/>
</dbReference>
<dbReference type="GO" id="GO:0031981">
    <property type="term" value="C:nuclear lumen"/>
    <property type="evidence" value="ECO:0007669"/>
    <property type="project" value="UniProtKB-ARBA"/>
</dbReference>
<dbReference type="GeneID" id="94832160"/>